<evidence type="ECO:0000259" key="2">
    <source>
        <dbReference type="Pfam" id="PF04213"/>
    </source>
</evidence>
<feature type="chain" id="PRO_5046747141" evidence="1">
    <location>
        <begin position="27"/>
        <end position="392"/>
    </location>
</feature>
<keyword evidence="4" id="KW-1185">Reference proteome</keyword>
<comment type="caution">
    <text evidence="3">The sequence shown here is derived from an EMBL/GenBank/DDBJ whole genome shotgun (WGS) entry which is preliminary data.</text>
</comment>
<sequence length="392" mass="39615">MTVVRRLVTPAAALLVSAAAAGPATAAAPSTVTAGTTAVRPAGTSFRALDRAGVRVLPLGDAVRRGPRIELAATGGRVGAVAAVEHHASDGLALVRGARTVRLSDLQLRIGRGSARVTGRIDGGARHAVLRIARRAFTVAPGGRAATTRPSTWTLTGRAAAALRRRLAVPDLRAGGFAVASVGLHLVPPGTGAPTVPTPIPVPAPAPPAPDRPAGTVLGGAADWGLRASFRSYIEHGIAHGRIETSGGATRNPDGTIRFGTASGTVDPASGAVDVRFGGTVYAEGHGAGEAAALRLWITNPRIVAASGATEGEIRGDVRSKSLDTNEVVAYPDVAFARLDLTRGQRTSAGGVVTWTGVPATLTEPGVPAFAGFYPAGSELDPVSFSITTTTP</sequence>
<name>A0ABU4VK86_9ACTN</name>
<gene>
    <name evidence="3" type="ORF">SK069_06950</name>
</gene>
<protein>
    <submittedName>
        <fullName evidence="3">HtaA domain-containing protein</fullName>
    </submittedName>
</protein>
<dbReference type="InterPro" id="IPR007331">
    <property type="entry name" value="Htaa"/>
</dbReference>
<keyword evidence="1" id="KW-0732">Signal</keyword>
<dbReference type="RefSeq" id="WP_319953471.1">
    <property type="nucleotide sequence ID" value="NZ_JAXAVX010000002.1"/>
</dbReference>
<dbReference type="EMBL" id="JAXAVX010000002">
    <property type="protein sequence ID" value="MDX8151321.1"/>
    <property type="molecule type" value="Genomic_DNA"/>
</dbReference>
<evidence type="ECO:0000313" key="4">
    <source>
        <dbReference type="Proteomes" id="UP001277761"/>
    </source>
</evidence>
<dbReference type="Pfam" id="PF04213">
    <property type="entry name" value="HtaA"/>
    <property type="match status" value="1"/>
</dbReference>
<accession>A0ABU4VK86</accession>
<proteinExistence type="predicted"/>
<evidence type="ECO:0000313" key="3">
    <source>
        <dbReference type="EMBL" id="MDX8151321.1"/>
    </source>
</evidence>
<feature type="domain" description="Htaa" evidence="2">
    <location>
        <begin position="220"/>
        <end position="386"/>
    </location>
</feature>
<organism evidence="3 4">
    <name type="scientific">Patulibacter brassicae</name>
    <dbReference type="NCBI Taxonomy" id="1705717"/>
    <lineage>
        <taxon>Bacteria</taxon>
        <taxon>Bacillati</taxon>
        <taxon>Actinomycetota</taxon>
        <taxon>Thermoleophilia</taxon>
        <taxon>Solirubrobacterales</taxon>
        <taxon>Patulibacteraceae</taxon>
        <taxon>Patulibacter</taxon>
    </lineage>
</organism>
<evidence type="ECO:0000256" key="1">
    <source>
        <dbReference type="SAM" id="SignalP"/>
    </source>
</evidence>
<feature type="signal peptide" evidence="1">
    <location>
        <begin position="1"/>
        <end position="26"/>
    </location>
</feature>
<dbReference type="Proteomes" id="UP001277761">
    <property type="component" value="Unassembled WGS sequence"/>
</dbReference>
<reference evidence="3 4" key="1">
    <citation type="submission" date="2023-11" db="EMBL/GenBank/DDBJ databases">
        <authorList>
            <person name="Xu M."/>
            <person name="Jiang T."/>
        </authorList>
    </citation>
    <scope>NUCLEOTIDE SEQUENCE [LARGE SCALE GENOMIC DNA]</scope>
    <source>
        <strain evidence="3 4">SD</strain>
    </source>
</reference>